<organism evidence="2 3">
    <name type="scientific">Streptomyces taklimakanensis</name>
    <dbReference type="NCBI Taxonomy" id="2569853"/>
    <lineage>
        <taxon>Bacteria</taxon>
        <taxon>Bacillati</taxon>
        <taxon>Actinomycetota</taxon>
        <taxon>Actinomycetes</taxon>
        <taxon>Kitasatosporales</taxon>
        <taxon>Streptomycetaceae</taxon>
        <taxon>Streptomyces</taxon>
    </lineage>
</organism>
<protein>
    <submittedName>
        <fullName evidence="2">DUF397 domain-containing protein</fullName>
    </submittedName>
</protein>
<dbReference type="InterPro" id="IPR007278">
    <property type="entry name" value="DUF397"/>
</dbReference>
<proteinExistence type="predicted"/>
<gene>
    <name evidence="2" type="ORF">F0L17_20790</name>
</gene>
<evidence type="ECO:0000313" key="2">
    <source>
        <dbReference type="EMBL" id="MTE21505.1"/>
    </source>
</evidence>
<dbReference type="AlphaFoldDB" id="A0A6G2BGV5"/>
<evidence type="ECO:0000313" key="3">
    <source>
        <dbReference type="Proteomes" id="UP000473014"/>
    </source>
</evidence>
<dbReference type="EMBL" id="WIXO01000001">
    <property type="protein sequence ID" value="MTE21505.1"/>
    <property type="molecule type" value="Genomic_DNA"/>
</dbReference>
<dbReference type="Proteomes" id="UP000473014">
    <property type="component" value="Unassembled WGS sequence"/>
</dbReference>
<reference evidence="2 3" key="1">
    <citation type="submission" date="2019-11" db="EMBL/GenBank/DDBJ databases">
        <authorList>
            <person name="Yuan L."/>
        </authorList>
    </citation>
    <scope>NUCLEOTIDE SEQUENCE [LARGE SCALE GENOMIC DNA]</scope>
    <source>
        <strain evidence="2 3">TRM43335</strain>
    </source>
</reference>
<comment type="caution">
    <text evidence="2">The sequence shown here is derived from an EMBL/GenBank/DDBJ whole genome shotgun (WGS) entry which is preliminary data.</text>
</comment>
<dbReference type="Pfam" id="PF04149">
    <property type="entry name" value="DUF397"/>
    <property type="match status" value="1"/>
</dbReference>
<feature type="domain" description="DUF397" evidence="1">
    <location>
        <begin position="53"/>
        <end position="106"/>
    </location>
</feature>
<name>A0A6G2BGV5_9ACTN</name>
<evidence type="ECO:0000259" key="1">
    <source>
        <dbReference type="Pfam" id="PF04149"/>
    </source>
</evidence>
<keyword evidence="3" id="KW-1185">Reference proteome</keyword>
<accession>A0A6G2BGV5</accession>
<sequence length="108" mass="11504">MRRFGCRRDQCLRLAVWQAAIAGPERRGVCAAHRTAGGRDVSVKRVTGNVDGLRWFKSSHSGSDGGDCVEVAAGSDAVYVRDSKMAGDGPVLRVGRGEWAAFVALVAE</sequence>
<dbReference type="OrthoDB" id="4562195at2"/>